<keyword evidence="3" id="KW-1185">Reference proteome</keyword>
<name>A0A0R0M5G5_9MICR</name>
<feature type="region of interest" description="Disordered" evidence="1">
    <location>
        <begin position="378"/>
        <end position="397"/>
    </location>
</feature>
<evidence type="ECO:0000256" key="1">
    <source>
        <dbReference type="SAM" id="MobiDB-lite"/>
    </source>
</evidence>
<protein>
    <submittedName>
        <fullName evidence="2">Putative WD40 repeat, subgroup, WD40/YVTN repeat-like-containing domain protein</fullName>
    </submittedName>
</protein>
<feature type="region of interest" description="Disordered" evidence="1">
    <location>
        <begin position="431"/>
        <end position="450"/>
    </location>
</feature>
<feature type="compositionally biased region" description="Basic and acidic residues" evidence="1">
    <location>
        <begin position="378"/>
        <end position="394"/>
    </location>
</feature>
<reference evidence="2 3" key="1">
    <citation type="submission" date="2015-07" db="EMBL/GenBank/DDBJ databases">
        <title>The genome of Pseudoloma neurophilia, a relevant intracellular parasite of the zebrafish.</title>
        <authorList>
            <person name="Ndikumana S."/>
            <person name="Pelin A."/>
            <person name="Sanders J."/>
            <person name="Corradi N."/>
        </authorList>
    </citation>
    <scope>NUCLEOTIDE SEQUENCE [LARGE SCALE GENOMIC DNA]</scope>
    <source>
        <strain evidence="2 3">MK1</strain>
    </source>
</reference>
<dbReference type="OrthoDB" id="71227at2759"/>
<gene>
    <name evidence="2" type="ORF">M153_1800006326</name>
</gene>
<dbReference type="Pfam" id="PF00400">
    <property type="entry name" value="WD40"/>
    <property type="match status" value="2"/>
</dbReference>
<dbReference type="InterPro" id="IPR001680">
    <property type="entry name" value="WD40_rpt"/>
</dbReference>
<dbReference type="EMBL" id="LGUB01000045">
    <property type="protein sequence ID" value="KRH94655.1"/>
    <property type="molecule type" value="Genomic_DNA"/>
</dbReference>
<dbReference type="VEuPathDB" id="MicrosporidiaDB:M153_1800006326"/>
<proteinExistence type="predicted"/>
<dbReference type="Gene3D" id="2.130.10.10">
    <property type="entry name" value="YVTN repeat-like/Quinoprotein amine dehydrogenase"/>
    <property type="match status" value="2"/>
</dbReference>
<dbReference type="AlphaFoldDB" id="A0A0R0M5G5"/>
<evidence type="ECO:0000313" key="2">
    <source>
        <dbReference type="EMBL" id="KRH94655.1"/>
    </source>
</evidence>
<comment type="caution">
    <text evidence="2">The sequence shown here is derived from an EMBL/GenBank/DDBJ whole genome shotgun (WGS) entry which is preliminary data.</text>
</comment>
<organism evidence="2 3">
    <name type="scientific">Pseudoloma neurophilia</name>
    <dbReference type="NCBI Taxonomy" id="146866"/>
    <lineage>
        <taxon>Eukaryota</taxon>
        <taxon>Fungi</taxon>
        <taxon>Fungi incertae sedis</taxon>
        <taxon>Microsporidia</taxon>
        <taxon>Pseudoloma</taxon>
    </lineage>
</organism>
<dbReference type="InterPro" id="IPR036322">
    <property type="entry name" value="WD40_repeat_dom_sf"/>
</dbReference>
<dbReference type="Proteomes" id="UP000051530">
    <property type="component" value="Unassembled WGS sequence"/>
</dbReference>
<sequence>MTSTEEKSYSFETTRHTLHFHEDASIYSITQTNKHLVTSGTDKSVRFWHINLKDKKTENVFCSPETTSVDIKYCTSIEMLNSVNIVKANDAFVVFGSIEGEISAIKELGCKFESSLAKGSDGDSCNDICFIAQNAFVAAFESGKILIFEITENPDYMESSLQDEKIDTATEQSFDVNENKGLNVAEMSLHSINESEIAKNNSNLENNIDTSDIEKPKRKRIVLKIVQKPLIFKVLYTAKPHYQAIQGLAFNPYTRYLASFSKDRSAKIFYVTKKLNLLDRVSKIFADEQEMILFMKFSFSTNGKFLFLGGCNGKVMNILHEPFGKDEIFGSIGPFDGHVSVIYEFGTRKIVQTDKLDVIPLQHSNEIKEKFLAKKVQKTESESQKSNALDDKPDQTTIPMVTENKEEFIHKEDDLLSVDLPLSDVCIFPVSNTPEPKNSQPTADSSENQDSFQVLSQPNDVMKQSGISIENIDDLIFFAIRNDLYCMDRKKIIVKFENIAFKGITDICVHQNVIFISSVDGLLSSVRFVV</sequence>
<dbReference type="SUPFAM" id="SSF50978">
    <property type="entry name" value="WD40 repeat-like"/>
    <property type="match status" value="1"/>
</dbReference>
<dbReference type="InterPro" id="IPR015943">
    <property type="entry name" value="WD40/YVTN_repeat-like_dom_sf"/>
</dbReference>
<evidence type="ECO:0000313" key="3">
    <source>
        <dbReference type="Proteomes" id="UP000051530"/>
    </source>
</evidence>
<dbReference type="SMART" id="SM00320">
    <property type="entry name" value="WD40"/>
    <property type="match status" value="3"/>
</dbReference>
<accession>A0A0R0M5G5</accession>